<accession>W4M756</accession>
<dbReference type="InterPro" id="IPR042099">
    <property type="entry name" value="ANL_N_sf"/>
</dbReference>
<dbReference type="PROSITE" id="PS00455">
    <property type="entry name" value="AMP_BINDING"/>
    <property type="match status" value="1"/>
</dbReference>
<dbReference type="InterPro" id="IPR025110">
    <property type="entry name" value="AMP-bd_C"/>
</dbReference>
<dbReference type="SUPFAM" id="SSF56801">
    <property type="entry name" value="Acetyl-CoA synthetase-like"/>
    <property type="match status" value="1"/>
</dbReference>
<dbReference type="Pfam" id="PF13193">
    <property type="entry name" value="AMP-binding_C"/>
    <property type="match status" value="1"/>
</dbReference>
<reference evidence="3 4" key="1">
    <citation type="journal article" date="2014" name="Nature">
        <title>An environmental bacterial taxon with a large and distinct metabolic repertoire.</title>
        <authorList>
            <person name="Wilson M.C."/>
            <person name="Mori T."/>
            <person name="Ruckert C."/>
            <person name="Uria A.R."/>
            <person name="Helf M.J."/>
            <person name="Takada K."/>
            <person name="Gernert C."/>
            <person name="Steffens U.A."/>
            <person name="Heycke N."/>
            <person name="Schmitt S."/>
            <person name="Rinke C."/>
            <person name="Helfrich E.J."/>
            <person name="Brachmann A.O."/>
            <person name="Gurgui C."/>
            <person name="Wakimoto T."/>
            <person name="Kracht M."/>
            <person name="Crusemann M."/>
            <person name="Hentschel U."/>
            <person name="Abe I."/>
            <person name="Matsunaga S."/>
            <person name="Kalinowski J."/>
            <person name="Takeyama H."/>
            <person name="Piel J."/>
        </authorList>
    </citation>
    <scope>NUCLEOTIDE SEQUENCE [LARGE SCALE GENOMIC DNA]</scope>
    <source>
        <strain evidence="4">TSY2</strain>
    </source>
</reference>
<dbReference type="InterPro" id="IPR045851">
    <property type="entry name" value="AMP-bd_C_sf"/>
</dbReference>
<feature type="domain" description="AMP-binding enzyme C-terminal" evidence="2">
    <location>
        <begin position="422"/>
        <end position="496"/>
    </location>
</feature>
<evidence type="ECO:0000259" key="2">
    <source>
        <dbReference type="Pfam" id="PF13193"/>
    </source>
</evidence>
<keyword evidence="4" id="KW-1185">Reference proteome</keyword>
<dbReference type="GO" id="GO:0006631">
    <property type="term" value="P:fatty acid metabolic process"/>
    <property type="evidence" value="ECO:0007669"/>
    <property type="project" value="TreeGrafter"/>
</dbReference>
<evidence type="ECO:0000259" key="1">
    <source>
        <dbReference type="Pfam" id="PF00501"/>
    </source>
</evidence>
<name>W4M756_9BACT</name>
<dbReference type="PANTHER" id="PTHR43201">
    <property type="entry name" value="ACYL-COA SYNTHETASE"/>
    <property type="match status" value="1"/>
</dbReference>
<organism evidence="3 4">
    <name type="scientific">Candidatus Entotheonella gemina</name>
    <dbReference type="NCBI Taxonomy" id="1429439"/>
    <lineage>
        <taxon>Bacteria</taxon>
        <taxon>Pseudomonadati</taxon>
        <taxon>Nitrospinota/Tectimicrobiota group</taxon>
        <taxon>Candidatus Tectimicrobiota</taxon>
        <taxon>Candidatus Entotheonellia</taxon>
        <taxon>Candidatus Entotheonellales</taxon>
        <taxon>Candidatus Entotheonellaceae</taxon>
        <taxon>Candidatus Entotheonella</taxon>
    </lineage>
</organism>
<dbReference type="EMBL" id="AZHX01000766">
    <property type="protein sequence ID" value="ETX06184.1"/>
    <property type="molecule type" value="Genomic_DNA"/>
</dbReference>
<proteinExistence type="predicted"/>
<dbReference type="GO" id="GO:0031956">
    <property type="term" value="F:medium-chain fatty acid-CoA ligase activity"/>
    <property type="evidence" value="ECO:0007669"/>
    <property type="project" value="TreeGrafter"/>
</dbReference>
<dbReference type="HOGENOM" id="CLU_000022_59_0_7"/>
<dbReference type="Gene3D" id="3.40.50.12780">
    <property type="entry name" value="N-terminal domain of ligase-like"/>
    <property type="match status" value="1"/>
</dbReference>
<sequence>MTMTTLTDVWQAGERQHLDKIAIIEGGNTLTYGQLSDRVRRVAAGLVRQWDVQPGDIVALLAPNCVEFVISYFAIVQIGATAQPLDERITSEEMAAILRDADTRFLIVHSSLWSKFEAARELGVMVERLLGIGLACTGMEPFDAWVRSEPTLSSTAGLLPSTVAELMYTSGTTGDPKGVQRTHANVLAAARNSLRGFGYRADDVIAIAMPLSHSSALNSQMMPLLQVGGKLILLPRFQVADMIAVIKCHHVTCMRAVPAMLRLLLAHASFASEHLPSLRLLINSSASIDPDTYVALKRRFPAIEVLNSYGLTEASTCTVLPDEMAMIRPDSVGIPIDGVEMCVIDDQGDVVEAGCEGEICVRGDHVFLGYRQRPEATAAVMHHGWLRTGDLGYCDQDGFYYLHGRQTEVINCGGQKFVPRDVERCIEALPEVAEAAVAGMAHRLLGEVAKAVVVLKPEHNLDAKAVIRHCTQNLASFKIPYKVEFADSLPRNGVGKLLRRKL</sequence>
<evidence type="ECO:0000313" key="3">
    <source>
        <dbReference type="EMBL" id="ETX06184.1"/>
    </source>
</evidence>
<evidence type="ECO:0000313" key="4">
    <source>
        <dbReference type="Proteomes" id="UP000019140"/>
    </source>
</evidence>
<dbReference type="AlphaFoldDB" id="W4M756"/>
<dbReference type="InterPro" id="IPR020845">
    <property type="entry name" value="AMP-binding_CS"/>
</dbReference>
<dbReference type="InterPro" id="IPR000873">
    <property type="entry name" value="AMP-dep_synth/lig_dom"/>
</dbReference>
<gene>
    <name evidence="3" type="ORF">ETSY2_18675</name>
</gene>
<comment type="caution">
    <text evidence="3">The sequence shown here is derived from an EMBL/GenBank/DDBJ whole genome shotgun (WGS) entry which is preliminary data.</text>
</comment>
<feature type="domain" description="AMP-dependent synthetase/ligase" evidence="1">
    <location>
        <begin position="14"/>
        <end position="370"/>
    </location>
</feature>
<evidence type="ECO:0008006" key="5">
    <source>
        <dbReference type="Google" id="ProtNLM"/>
    </source>
</evidence>
<dbReference type="PANTHER" id="PTHR43201:SF32">
    <property type="entry name" value="2-SUCCINYLBENZOATE--COA LIGASE, CHLOROPLASTIC_PEROXISOMAL"/>
    <property type="match status" value="1"/>
</dbReference>
<dbReference type="Proteomes" id="UP000019140">
    <property type="component" value="Unassembled WGS sequence"/>
</dbReference>
<dbReference type="Gene3D" id="3.30.300.30">
    <property type="match status" value="1"/>
</dbReference>
<protein>
    <recommendedName>
        <fullName evidence="5">AMP-dependent synthetase</fullName>
    </recommendedName>
</protein>
<dbReference type="Pfam" id="PF00501">
    <property type="entry name" value="AMP-binding"/>
    <property type="match status" value="1"/>
</dbReference>